<comment type="caution">
    <text evidence="5">The sequence shown here is derived from an EMBL/GenBank/DDBJ whole genome shotgun (WGS) entry which is preliminary data.</text>
</comment>
<dbReference type="SUPFAM" id="SSF47413">
    <property type="entry name" value="lambda repressor-like DNA-binding domains"/>
    <property type="match status" value="1"/>
</dbReference>
<evidence type="ECO:0000259" key="4">
    <source>
        <dbReference type="PROSITE" id="PS50943"/>
    </source>
</evidence>
<reference evidence="5 6" key="1">
    <citation type="submission" date="2023-03" db="EMBL/GenBank/DDBJ databases">
        <title>Bacterial isolates from washroom surfaces on a university campus.</title>
        <authorList>
            <person name="Holman D.B."/>
            <person name="Gzyl K.E."/>
            <person name="Taheri A.E."/>
        </authorList>
    </citation>
    <scope>NUCLEOTIDE SEQUENCE [LARGE SCALE GENOMIC DNA]</scope>
    <source>
        <strain evidence="5 6">RD01</strain>
    </source>
</reference>
<evidence type="ECO:0000313" key="5">
    <source>
        <dbReference type="EMBL" id="MDH5157917.1"/>
    </source>
</evidence>
<evidence type="ECO:0000313" key="6">
    <source>
        <dbReference type="Proteomes" id="UP001159200"/>
    </source>
</evidence>
<accession>A0ABT6J0C0</accession>
<keyword evidence="2" id="KW-0238">DNA-binding</keyword>
<dbReference type="PANTHER" id="PTHR40661:SF1">
    <property type="entry name" value="HTH CRO_C1-TYPE DOMAIN-CONTAINING PROTEIN"/>
    <property type="match status" value="1"/>
</dbReference>
<feature type="domain" description="HTH cro/C1-type" evidence="4">
    <location>
        <begin position="38"/>
        <end position="72"/>
    </location>
</feature>
<evidence type="ECO:0000256" key="2">
    <source>
        <dbReference type="ARBA" id="ARBA00023125"/>
    </source>
</evidence>
<dbReference type="Gene3D" id="1.10.260.40">
    <property type="entry name" value="lambda repressor-like DNA-binding domains"/>
    <property type="match status" value="1"/>
</dbReference>
<dbReference type="CDD" id="cd00093">
    <property type="entry name" value="HTH_XRE"/>
    <property type="match status" value="1"/>
</dbReference>
<protein>
    <submittedName>
        <fullName evidence="5">Helix-turn-helix domain-containing protein</fullName>
    </submittedName>
</protein>
<keyword evidence="3" id="KW-0804">Transcription</keyword>
<dbReference type="InterPro" id="IPR010982">
    <property type="entry name" value="Lambda_DNA-bd_dom_sf"/>
</dbReference>
<evidence type="ECO:0000256" key="1">
    <source>
        <dbReference type="ARBA" id="ARBA00023015"/>
    </source>
</evidence>
<evidence type="ECO:0000256" key="3">
    <source>
        <dbReference type="ARBA" id="ARBA00023163"/>
    </source>
</evidence>
<keyword evidence="6" id="KW-1185">Reference proteome</keyword>
<organism evidence="5 6">
    <name type="scientific">Staphylococcus cohnii</name>
    <dbReference type="NCBI Taxonomy" id="29382"/>
    <lineage>
        <taxon>Bacteria</taxon>
        <taxon>Bacillati</taxon>
        <taxon>Bacillota</taxon>
        <taxon>Bacilli</taxon>
        <taxon>Bacillales</taxon>
        <taxon>Staphylococcaceae</taxon>
        <taxon>Staphylococcus</taxon>
        <taxon>Staphylococcus cohnii species complex</taxon>
    </lineage>
</organism>
<dbReference type="SMART" id="SM00530">
    <property type="entry name" value="HTH_XRE"/>
    <property type="match status" value="1"/>
</dbReference>
<name>A0ABT6J0C0_9STAP</name>
<keyword evidence="1" id="KW-0805">Transcription regulation</keyword>
<sequence>MKSSFSKRLKQALNTSGMKQVDVINKSKLLYEETGVKISKTDLSQYVNGKTEPGQKKLYVLAKVLNVSEAWLLGYDVPTNRPTDEERAVKNSFETIAAHLEDDLTEEEWQEVIEYAEFIKSKRKK</sequence>
<proteinExistence type="predicted"/>
<dbReference type="Pfam" id="PF01381">
    <property type="entry name" value="HTH_3"/>
    <property type="match status" value="1"/>
</dbReference>
<dbReference type="PROSITE" id="PS50943">
    <property type="entry name" value="HTH_CROC1"/>
    <property type="match status" value="1"/>
</dbReference>
<gene>
    <name evidence="5" type="ORF">P5X59_06225</name>
</gene>
<dbReference type="RefSeq" id="WP_280561679.1">
    <property type="nucleotide sequence ID" value="NZ_JAROYJ010000008.1"/>
</dbReference>
<dbReference type="InterPro" id="IPR001387">
    <property type="entry name" value="Cro/C1-type_HTH"/>
</dbReference>
<dbReference type="EMBL" id="JAROYR010000007">
    <property type="protein sequence ID" value="MDH5157917.1"/>
    <property type="molecule type" value="Genomic_DNA"/>
</dbReference>
<dbReference type="PANTHER" id="PTHR40661">
    <property type="match status" value="1"/>
</dbReference>
<dbReference type="Proteomes" id="UP001159200">
    <property type="component" value="Unassembled WGS sequence"/>
</dbReference>